<dbReference type="SMART" id="SM00530">
    <property type="entry name" value="HTH_XRE"/>
    <property type="match status" value="1"/>
</dbReference>
<protein>
    <submittedName>
        <fullName evidence="2">Helix-turn-helix transcriptional regulator</fullName>
    </submittedName>
</protein>
<reference evidence="2" key="1">
    <citation type="submission" date="2021-11" db="EMBL/GenBank/DDBJ databases">
        <title>Isoprene-degrading acetogen.</title>
        <authorList>
            <person name="Yang Y."/>
            <person name="Jin H."/>
            <person name="Yan J."/>
        </authorList>
    </citation>
    <scope>NUCLEOTIDE SEQUENCE</scope>
    <source>
        <strain evidence="2">Berkeley</strain>
    </source>
</reference>
<dbReference type="RefSeq" id="WP_228880654.1">
    <property type="nucleotide sequence ID" value="NZ_CABIIK010000024.1"/>
</dbReference>
<keyword evidence="3" id="KW-1185">Reference proteome</keyword>
<organism evidence="2 3">
    <name type="scientific">Acetobacterium wieringae</name>
    <dbReference type="NCBI Taxonomy" id="52694"/>
    <lineage>
        <taxon>Bacteria</taxon>
        <taxon>Bacillati</taxon>
        <taxon>Bacillota</taxon>
        <taxon>Clostridia</taxon>
        <taxon>Eubacteriales</taxon>
        <taxon>Eubacteriaceae</taxon>
        <taxon>Acetobacterium</taxon>
    </lineage>
</organism>
<dbReference type="SUPFAM" id="SSF47413">
    <property type="entry name" value="lambda repressor-like DNA-binding domains"/>
    <property type="match status" value="1"/>
</dbReference>
<feature type="domain" description="HTH cro/C1-type" evidence="1">
    <location>
        <begin position="22"/>
        <end position="66"/>
    </location>
</feature>
<evidence type="ECO:0000313" key="2">
    <source>
        <dbReference type="EMBL" id="UYO64101.1"/>
    </source>
</evidence>
<name>A0ABY6HHU1_9FIRM</name>
<accession>A0ABY6HHU1</accession>
<sequence length="84" mass="9784">MMRKERQKIIGQRLMMLRGERTQKEVAEALGISECCFRHYESGRCGPKDPLKKPIADYFNVEISALFFIFDQPFELPEESVGSR</sequence>
<dbReference type="InterPro" id="IPR010982">
    <property type="entry name" value="Lambda_DNA-bd_dom_sf"/>
</dbReference>
<dbReference type="Proteomes" id="UP001163550">
    <property type="component" value="Chromosome"/>
</dbReference>
<dbReference type="InterPro" id="IPR001387">
    <property type="entry name" value="Cro/C1-type_HTH"/>
</dbReference>
<evidence type="ECO:0000313" key="3">
    <source>
        <dbReference type="Proteomes" id="UP001163550"/>
    </source>
</evidence>
<dbReference type="PROSITE" id="PS50943">
    <property type="entry name" value="HTH_CROC1"/>
    <property type="match status" value="1"/>
</dbReference>
<proteinExistence type="predicted"/>
<dbReference type="EMBL" id="CP087994">
    <property type="protein sequence ID" value="UYO64101.1"/>
    <property type="molecule type" value="Genomic_DNA"/>
</dbReference>
<gene>
    <name evidence="2" type="ORF">LNN31_06720</name>
</gene>
<dbReference type="Gene3D" id="1.10.260.40">
    <property type="entry name" value="lambda repressor-like DNA-binding domains"/>
    <property type="match status" value="1"/>
</dbReference>
<evidence type="ECO:0000259" key="1">
    <source>
        <dbReference type="PROSITE" id="PS50943"/>
    </source>
</evidence>
<dbReference type="CDD" id="cd00093">
    <property type="entry name" value="HTH_XRE"/>
    <property type="match status" value="1"/>
</dbReference>